<organism evidence="2 3">
    <name type="scientific">Arcicella gelida</name>
    <dbReference type="NCBI Taxonomy" id="2984195"/>
    <lineage>
        <taxon>Bacteria</taxon>
        <taxon>Pseudomonadati</taxon>
        <taxon>Bacteroidota</taxon>
        <taxon>Cytophagia</taxon>
        <taxon>Cytophagales</taxon>
        <taxon>Flectobacillaceae</taxon>
        <taxon>Arcicella</taxon>
    </lineage>
</organism>
<comment type="caution">
    <text evidence="2">The sequence shown here is derived from an EMBL/GenBank/DDBJ whole genome shotgun (WGS) entry which is preliminary data.</text>
</comment>
<dbReference type="PANTHER" id="PTHR47495">
    <property type="entry name" value="ALDEHYDE DEHYDROGENASE"/>
    <property type="match status" value="1"/>
</dbReference>
<name>A0ABU5SAL5_9BACT</name>
<dbReference type="Pfam" id="PF02738">
    <property type="entry name" value="MoCoBD_1"/>
    <property type="match status" value="1"/>
</dbReference>
<dbReference type="SMART" id="SM01008">
    <property type="entry name" value="Ald_Xan_dh_C"/>
    <property type="match status" value="1"/>
</dbReference>
<dbReference type="PIRSF" id="PIRSF036389">
    <property type="entry name" value="IOR_B"/>
    <property type="match status" value="1"/>
</dbReference>
<dbReference type="InterPro" id="IPR008274">
    <property type="entry name" value="AldOxase/xan_DH_MoCoBD1"/>
</dbReference>
<dbReference type="InterPro" id="IPR037165">
    <property type="entry name" value="AldOxase/xan_DH_Mopterin-bd_sf"/>
</dbReference>
<dbReference type="PROSITE" id="PS51318">
    <property type="entry name" value="TAT"/>
    <property type="match status" value="1"/>
</dbReference>
<evidence type="ECO:0000313" key="2">
    <source>
        <dbReference type="EMBL" id="MEA5405508.1"/>
    </source>
</evidence>
<dbReference type="Pfam" id="PF20256">
    <property type="entry name" value="MoCoBD_2"/>
    <property type="match status" value="2"/>
</dbReference>
<sequence length="721" mass="78725">MTQQNSRRDFIKASTMLAIGFSLPSIGKAESLHKIDTSSASALGIELNPYILINDDGKIILFNARPDMGQGTYQSLPLLIAEELEVTLDQVEIRNTDGQGKYGAQLSGGSSSVRTRWLPMRKAGAAVKEMLITAASKKWQVPVSECYALEAKVFHKPSGKSYTYGELVEEASKLEIPKEPKLKDQKDFKLLGKSVPRPEIPSKVNGTAVFGIDSDIPGMLYASIERSPTIHGKVVSFDGSAAMKVKGVKYVVKTERKMPHKAVEAVAVIADTYWAALKGRKALKINWDAQGSDKISTDAYFENLRNLAKTDGIEYKNEKVGDFNKAFGSATKKVEAQYETPFLAHAPLEPENATVWVQGDKVEIWAPIQGPDGLIPQVAAYLKIKPENVKVNVPFMGGAFGRKAYFDYVLEAANLSKQVNAPVKVIWTREDDTMQGPFRPGMLSAMQGGLDEKGNVVAHNHKIVGSSIQHQVFGNPLKNAPDDWAIETANTEDSPYDFASRKASFHLAETDIPILWWRSVYSSTTAFGQESFIDELAHAAKTDPLAFRLDMLADAPRFSRVLQTLAKKANYHQKLPEGQAIGIAVARSFGTIVAHAVTVSKSGKGVKIEKVVSVIDCGMTVNPDNIKAQTEGNIVMGLTAAIKNGITIKDGLTEQSNFHQYNVLRINEMPKTEVYIVDNQEAPGGVGEPGLPPFAPALCNAIYNLTGTRIRTLPFDIDNIG</sequence>
<dbReference type="Gene3D" id="3.30.365.10">
    <property type="entry name" value="Aldehyde oxidase/xanthine dehydrogenase, molybdopterin binding domain"/>
    <property type="match status" value="4"/>
</dbReference>
<dbReference type="InterPro" id="IPR000674">
    <property type="entry name" value="Ald_Oxase/Xan_DH_a/b"/>
</dbReference>
<feature type="domain" description="Aldehyde oxidase/xanthine dehydrogenase a/b hammerhead" evidence="1">
    <location>
        <begin position="205"/>
        <end position="291"/>
    </location>
</feature>
<reference evidence="2 3" key="1">
    <citation type="submission" date="2023-12" db="EMBL/GenBank/DDBJ databases">
        <title>Novel species of the genus Arcicella isolated from rivers.</title>
        <authorList>
            <person name="Lu H."/>
        </authorList>
    </citation>
    <scope>NUCLEOTIDE SEQUENCE [LARGE SCALE GENOMIC DNA]</scope>
    <source>
        <strain evidence="2 3">DC2W</strain>
    </source>
</reference>
<dbReference type="InterPro" id="IPR006311">
    <property type="entry name" value="TAT_signal"/>
</dbReference>
<dbReference type="SUPFAM" id="SSF56003">
    <property type="entry name" value="Molybdenum cofactor-binding domain"/>
    <property type="match status" value="2"/>
</dbReference>
<dbReference type="Proteomes" id="UP001303899">
    <property type="component" value="Unassembled WGS sequence"/>
</dbReference>
<dbReference type="InterPro" id="IPR012368">
    <property type="entry name" value="OxRdtase_Mopterin-bd_su_IorB"/>
</dbReference>
<dbReference type="EMBL" id="JAYGIL010000037">
    <property type="protein sequence ID" value="MEA5405508.1"/>
    <property type="molecule type" value="Genomic_DNA"/>
</dbReference>
<evidence type="ECO:0000259" key="1">
    <source>
        <dbReference type="SMART" id="SM01008"/>
    </source>
</evidence>
<gene>
    <name evidence="2" type="ORF">VB776_21390</name>
</gene>
<dbReference type="InterPro" id="IPR046867">
    <property type="entry name" value="AldOxase/xan_DH_MoCoBD2"/>
</dbReference>
<dbReference type="RefSeq" id="WP_323698913.1">
    <property type="nucleotide sequence ID" value="NZ_JAYGIL010000037.1"/>
</dbReference>
<accession>A0ABU5SAL5</accession>
<keyword evidence="3" id="KW-1185">Reference proteome</keyword>
<dbReference type="InterPro" id="IPR052516">
    <property type="entry name" value="N-heterocyclic_Hydroxylase"/>
</dbReference>
<evidence type="ECO:0000313" key="3">
    <source>
        <dbReference type="Proteomes" id="UP001303899"/>
    </source>
</evidence>
<dbReference type="Gene3D" id="3.90.1170.50">
    <property type="entry name" value="Aldehyde oxidase/xanthine dehydrogenase, a/b hammerhead"/>
    <property type="match status" value="1"/>
</dbReference>
<proteinExistence type="predicted"/>
<dbReference type="PANTHER" id="PTHR47495:SF2">
    <property type="entry name" value="ALDEHYDE DEHYDROGENASE"/>
    <property type="match status" value="1"/>
</dbReference>
<protein>
    <submittedName>
        <fullName evidence="2">Molybdopterin cofactor-binding domain-containing protein</fullName>
    </submittedName>
</protein>